<feature type="signal peptide" evidence="1">
    <location>
        <begin position="1"/>
        <end position="32"/>
    </location>
</feature>
<dbReference type="OrthoDB" id="242279at2"/>
<evidence type="ECO:0000313" key="3">
    <source>
        <dbReference type="Proteomes" id="UP000319817"/>
    </source>
</evidence>
<evidence type="ECO:0000313" key="2">
    <source>
        <dbReference type="EMBL" id="QDT13182.1"/>
    </source>
</evidence>
<organism evidence="2 3">
    <name type="scientific">Stieleria marina</name>
    <dbReference type="NCBI Taxonomy" id="1930275"/>
    <lineage>
        <taxon>Bacteria</taxon>
        <taxon>Pseudomonadati</taxon>
        <taxon>Planctomycetota</taxon>
        <taxon>Planctomycetia</taxon>
        <taxon>Pirellulales</taxon>
        <taxon>Pirellulaceae</taxon>
        <taxon>Stieleria</taxon>
    </lineage>
</organism>
<dbReference type="Pfam" id="PF14100">
    <property type="entry name" value="DUF6807"/>
    <property type="match status" value="1"/>
</dbReference>
<protein>
    <recommendedName>
        <fullName evidence="4">Methane oxygenase PmoA</fullName>
    </recommendedName>
</protein>
<keyword evidence="1" id="KW-0732">Signal</keyword>
<accession>A0A517P1C7</accession>
<reference evidence="2 3" key="1">
    <citation type="submission" date="2019-02" db="EMBL/GenBank/DDBJ databases">
        <title>Deep-cultivation of Planctomycetes and their phenomic and genomic characterization uncovers novel biology.</title>
        <authorList>
            <person name="Wiegand S."/>
            <person name="Jogler M."/>
            <person name="Boedeker C."/>
            <person name="Pinto D."/>
            <person name="Vollmers J."/>
            <person name="Rivas-Marin E."/>
            <person name="Kohn T."/>
            <person name="Peeters S.H."/>
            <person name="Heuer A."/>
            <person name="Rast P."/>
            <person name="Oberbeckmann S."/>
            <person name="Bunk B."/>
            <person name="Jeske O."/>
            <person name="Meyerdierks A."/>
            <person name="Storesund J.E."/>
            <person name="Kallscheuer N."/>
            <person name="Luecker S."/>
            <person name="Lage O.M."/>
            <person name="Pohl T."/>
            <person name="Merkel B.J."/>
            <person name="Hornburger P."/>
            <person name="Mueller R.-W."/>
            <person name="Bruemmer F."/>
            <person name="Labrenz M."/>
            <person name="Spormann A.M."/>
            <person name="Op den Camp H."/>
            <person name="Overmann J."/>
            <person name="Amann R."/>
            <person name="Jetten M.S.M."/>
            <person name="Mascher T."/>
            <person name="Medema M.H."/>
            <person name="Devos D.P."/>
            <person name="Kaster A.-K."/>
            <person name="Ovreas L."/>
            <person name="Rohde M."/>
            <person name="Galperin M.Y."/>
            <person name="Jogler C."/>
        </authorList>
    </citation>
    <scope>NUCLEOTIDE SEQUENCE [LARGE SCALE GENOMIC DNA]</scope>
    <source>
        <strain evidence="2 3">K23_9</strain>
    </source>
</reference>
<gene>
    <name evidence="2" type="ORF">K239x_51990</name>
</gene>
<evidence type="ECO:0008006" key="4">
    <source>
        <dbReference type="Google" id="ProtNLM"/>
    </source>
</evidence>
<evidence type="ECO:0000256" key="1">
    <source>
        <dbReference type="SAM" id="SignalP"/>
    </source>
</evidence>
<dbReference type="Proteomes" id="UP000319817">
    <property type="component" value="Chromosome"/>
</dbReference>
<name>A0A517P1C7_9BACT</name>
<dbReference type="EMBL" id="CP036526">
    <property type="protein sequence ID" value="QDT13182.1"/>
    <property type="molecule type" value="Genomic_DNA"/>
</dbReference>
<keyword evidence="3" id="KW-1185">Reference proteome</keyword>
<proteinExistence type="predicted"/>
<sequence length="337" mass="37657" precursor="true">MNRQRMSRQLPRAIELLACLAIVACLPQPSTAQTTAVQTPTVKLTPADGKVVVTVGDKPFTEYIYSGHAKPIFYPVIGPRNIAMTRSYPMIKDIDNEASDHPHHKSLWYTHDDVNGVKFWIEYDKENNAVYGKIVQTKSEIDGNTLKTENEWRSNAGEPVCSDSREIKFGADETSRYIDFAITLRATHGDAVFGDTKEGSMGIRTNPLLRLDADKKRGTHTAKGQSINSEGDEGKAMWGKRAKWVDYWAPIQGSNVGIAIMDHPSNPRHPTWWHARQYGLVAANPFGIHDFEGKPAGTGDLTIKDGESVTFRYRFVFHEGDVTEADIDSRFITFGDN</sequence>
<feature type="chain" id="PRO_5021978490" description="Methane oxygenase PmoA" evidence="1">
    <location>
        <begin position="33"/>
        <end position="337"/>
    </location>
</feature>
<dbReference type="InterPro" id="IPR029475">
    <property type="entry name" value="DUF6807"/>
</dbReference>
<dbReference type="AlphaFoldDB" id="A0A517P1C7"/>